<dbReference type="PANTHER" id="PTHR42693:SF53">
    <property type="entry name" value="ENDO-4-O-SULFATASE"/>
    <property type="match status" value="1"/>
</dbReference>
<organism evidence="4 5">
    <name type="scientific">Limihaloglobus sulfuriphilus</name>
    <dbReference type="NCBI Taxonomy" id="1851148"/>
    <lineage>
        <taxon>Bacteria</taxon>
        <taxon>Pseudomonadati</taxon>
        <taxon>Planctomycetota</taxon>
        <taxon>Phycisphaerae</taxon>
        <taxon>Sedimentisphaerales</taxon>
        <taxon>Sedimentisphaeraceae</taxon>
        <taxon>Limihaloglobus</taxon>
    </lineage>
</organism>
<dbReference type="RefSeq" id="WP_146683239.1">
    <property type="nucleotide sequence ID" value="NZ_CP019646.1"/>
</dbReference>
<proteinExistence type="inferred from homology"/>
<evidence type="ECO:0000313" key="4">
    <source>
        <dbReference type="EMBL" id="AQQ71019.1"/>
    </source>
</evidence>
<evidence type="ECO:0000256" key="2">
    <source>
        <dbReference type="ARBA" id="ARBA00022801"/>
    </source>
</evidence>
<keyword evidence="2 4" id="KW-0378">Hydrolase</keyword>
<dbReference type="PROSITE" id="PS51318">
    <property type="entry name" value="TAT"/>
    <property type="match status" value="1"/>
</dbReference>
<dbReference type="Gene3D" id="3.40.720.10">
    <property type="entry name" value="Alkaline Phosphatase, subunit A"/>
    <property type="match status" value="1"/>
</dbReference>
<dbReference type="OrthoDB" id="9764377at2"/>
<dbReference type="InterPro" id="IPR000917">
    <property type="entry name" value="Sulfatase_N"/>
</dbReference>
<feature type="domain" description="Sulfatase N-terminal" evidence="3">
    <location>
        <begin position="46"/>
        <end position="375"/>
    </location>
</feature>
<evidence type="ECO:0000259" key="3">
    <source>
        <dbReference type="Pfam" id="PF00884"/>
    </source>
</evidence>
<dbReference type="InterPro" id="IPR050738">
    <property type="entry name" value="Sulfatase"/>
</dbReference>
<evidence type="ECO:0000313" key="5">
    <source>
        <dbReference type="Proteomes" id="UP000188181"/>
    </source>
</evidence>
<dbReference type="Gene3D" id="3.30.1120.10">
    <property type="match status" value="1"/>
</dbReference>
<name>A0A1Q2MEE4_9BACT</name>
<keyword evidence="5" id="KW-1185">Reference proteome</keyword>
<dbReference type="InterPro" id="IPR006311">
    <property type="entry name" value="TAT_signal"/>
</dbReference>
<comment type="similarity">
    <text evidence="1">Belongs to the sulfatase family.</text>
</comment>
<dbReference type="SUPFAM" id="SSF53649">
    <property type="entry name" value="Alkaline phosphatase-like"/>
    <property type="match status" value="1"/>
</dbReference>
<dbReference type="KEGG" id="pbas:SMSP2_01383"/>
<dbReference type="GO" id="GO:0004065">
    <property type="term" value="F:arylsulfatase activity"/>
    <property type="evidence" value="ECO:0007669"/>
    <property type="project" value="UniProtKB-EC"/>
</dbReference>
<dbReference type="InterPro" id="IPR017850">
    <property type="entry name" value="Alkaline_phosphatase_core_sf"/>
</dbReference>
<dbReference type="AlphaFoldDB" id="A0A1Q2MEE4"/>
<evidence type="ECO:0000256" key="1">
    <source>
        <dbReference type="ARBA" id="ARBA00008779"/>
    </source>
</evidence>
<protein>
    <submittedName>
        <fullName evidence="4">Arylsulfatase</fullName>
        <ecNumber evidence="4">3.1.6.1</ecNumber>
    </submittedName>
</protein>
<sequence length="497" mass="55719">MIHTDLNRRNFLKSFAGAIAAAGLSGCLSSNNPAKINCSKNGSVRPNFVIFLSDDHGYADLSCLGTEGLSTPNLDALASSGQRMTNWYCNSPICAPSRAALMSGRYPIYAGMNVNVKTARHNTGLPLQTPTLAEALKKLNYQTSIFGKWHLGANEAYWPISRGFDHWFGMKGGCVDFYSHILYYEEPAGLPPIHDLYENGDEVWENGRYLTELITERAVGYFNDLAKKSPDKPFFSYIAYTDPHYPMHAPGKYVDMFSHLPPQRRIMAAKIKALDESVGTIMQTLKANGQLENTVIFFMGDNGPSREIHCWLDETVTPYEGGKTGGFRGHKMSLFEGGLRVPAIISWPGQIPEGIVCNETGSSIDIFPTFVKLAGGDLSEYELDGRDFMPTWIEGRKSPHQTLFWEFRGQVAVREGHFKLVLNGVDVDGVSEDDKIHLADLSSADLDNVNVKDKYPEQARRLKNLAQSWYAEAKNYYDINWEKINQDQRSFPPYYKK</sequence>
<reference evidence="5" key="1">
    <citation type="submission" date="2017-02" db="EMBL/GenBank/DDBJ databases">
        <title>Comparative genomics and description of representatives of a novel lineage of planctomycetes thriving in anoxic sediments.</title>
        <authorList>
            <person name="Spring S."/>
            <person name="Bunk B."/>
            <person name="Sproer C."/>
        </authorList>
    </citation>
    <scope>NUCLEOTIDE SEQUENCE [LARGE SCALE GENOMIC DNA]</scope>
    <source>
        <strain evidence="5">SM-Chi-D1</strain>
    </source>
</reference>
<accession>A0A1Q2MEE4</accession>
<dbReference type="STRING" id="1851148.SMSP2_01383"/>
<gene>
    <name evidence="4" type="primary">atsA_18</name>
    <name evidence="4" type="ORF">SMSP2_01383</name>
</gene>
<dbReference type="Pfam" id="PF00884">
    <property type="entry name" value="Sulfatase"/>
    <property type="match status" value="1"/>
</dbReference>
<dbReference type="Proteomes" id="UP000188181">
    <property type="component" value="Chromosome"/>
</dbReference>
<dbReference type="EMBL" id="CP019646">
    <property type="protein sequence ID" value="AQQ71019.1"/>
    <property type="molecule type" value="Genomic_DNA"/>
</dbReference>
<dbReference type="PANTHER" id="PTHR42693">
    <property type="entry name" value="ARYLSULFATASE FAMILY MEMBER"/>
    <property type="match status" value="1"/>
</dbReference>
<dbReference type="EC" id="3.1.6.1" evidence="4"/>